<sequence length="69" mass="7455">MAFFSFCAHCGCVRPGTAIFSCPACQLLFCEKCGLALSVDTFTYCPRCAAMKSRDTVLAGYIDSPDDRA</sequence>
<gene>
    <name evidence="1" type="ORF">ASZ90_000766</name>
</gene>
<evidence type="ECO:0000313" key="1">
    <source>
        <dbReference type="EMBL" id="KUG29338.1"/>
    </source>
</evidence>
<proteinExistence type="predicted"/>
<accession>A0A0W8G855</accession>
<dbReference type="EMBL" id="LNQE01000100">
    <property type="protein sequence ID" value="KUG29338.1"/>
    <property type="molecule type" value="Genomic_DNA"/>
</dbReference>
<comment type="caution">
    <text evidence="1">The sequence shown here is derived from an EMBL/GenBank/DDBJ whole genome shotgun (WGS) entry which is preliminary data.</text>
</comment>
<organism evidence="1">
    <name type="scientific">hydrocarbon metagenome</name>
    <dbReference type="NCBI Taxonomy" id="938273"/>
    <lineage>
        <taxon>unclassified sequences</taxon>
        <taxon>metagenomes</taxon>
        <taxon>ecological metagenomes</taxon>
    </lineage>
</organism>
<reference evidence="1" key="1">
    <citation type="journal article" date="2015" name="Proc. Natl. Acad. Sci. U.S.A.">
        <title>Networks of energetic and metabolic interactions define dynamics in microbial communities.</title>
        <authorList>
            <person name="Embree M."/>
            <person name="Liu J.K."/>
            <person name="Al-Bassam M.M."/>
            <person name="Zengler K."/>
        </authorList>
    </citation>
    <scope>NUCLEOTIDE SEQUENCE</scope>
</reference>
<protein>
    <submittedName>
        <fullName evidence="1">Uncharacterized protein</fullName>
    </submittedName>
</protein>
<dbReference type="AlphaFoldDB" id="A0A0W8G855"/>
<name>A0A0W8G855_9ZZZZ</name>